<proteinExistence type="predicted"/>
<organism evidence="1 2">
    <name type="scientific">Triangularia verruculosa</name>
    <dbReference type="NCBI Taxonomy" id="2587418"/>
    <lineage>
        <taxon>Eukaryota</taxon>
        <taxon>Fungi</taxon>
        <taxon>Dikarya</taxon>
        <taxon>Ascomycota</taxon>
        <taxon>Pezizomycotina</taxon>
        <taxon>Sordariomycetes</taxon>
        <taxon>Sordariomycetidae</taxon>
        <taxon>Sordariales</taxon>
        <taxon>Podosporaceae</taxon>
        <taxon>Triangularia</taxon>
    </lineage>
</organism>
<name>A0AAN6XPP4_9PEZI</name>
<dbReference type="Proteomes" id="UP001303160">
    <property type="component" value="Unassembled WGS sequence"/>
</dbReference>
<reference evidence="1" key="2">
    <citation type="submission" date="2023-05" db="EMBL/GenBank/DDBJ databases">
        <authorList>
            <consortium name="Lawrence Berkeley National Laboratory"/>
            <person name="Steindorff A."/>
            <person name="Hensen N."/>
            <person name="Bonometti L."/>
            <person name="Westerberg I."/>
            <person name="Brannstrom I.O."/>
            <person name="Guillou S."/>
            <person name="Cros-Aarteil S."/>
            <person name="Calhoun S."/>
            <person name="Haridas S."/>
            <person name="Kuo A."/>
            <person name="Mondo S."/>
            <person name="Pangilinan J."/>
            <person name="Riley R."/>
            <person name="Labutti K."/>
            <person name="Andreopoulos B."/>
            <person name="Lipzen A."/>
            <person name="Chen C."/>
            <person name="Yanf M."/>
            <person name="Daum C."/>
            <person name="Ng V."/>
            <person name="Clum A."/>
            <person name="Ohm R."/>
            <person name="Martin F."/>
            <person name="Silar P."/>
            <person name="Natvig D."/>
            <person name="Lalanne C."/>
            <person name="Gautier V."/>
            <person name="Ament-Velasquez S.L."/>
            <person name="Kruys A."/>
            <person name="Hutchinson M.I."/>
            <person name="Powell A.J."/>
            <person name="Barry K."/>
            <person name="Miller A.N."/>
            <person name="Grigoriev I.V."/>
            <person name="Debuchy R."/>
            <person name="Gladieux P."/>
            <person name="Thoren M.H."/>
            <person name="Johannesson H."/>
        </authorList>
    </citation>
    <scope>NUCLEOTIDE SEQUENCE</scope>
    <source>
        <strain evidence="1">CBS 315.58</strain>
    </source>
</reference>
<evidence type="ECO:0000313" key="1">
    <source>
        <dbReference type="EMBL" id="KAK4204253.1"/>
    </source>
</evidence>
<gene>
    <name evidence="1" type="ORF">QBC40DRAFT_104504</name>
</gene>
<protein>
    <submittedName>
        <fullName evidence="1">Uncharacterized protein</fullName>
    </submittedName>
</protein>
<dbReference type="EMBL" id="MU863883">
    <property type="protein sequence ID" value="KAK4204253.1"/>
    <property type="molecule type" value="Genomic_DNA"/>
</dbReference>
<comment type="caution">
    <text evidence="1">The sequence shown here is derived from an EMBL/GenBank/DDBJ whole genome shotgun (WGS) entry which is preliminary data.</text>
</comment>
<accession>A0AAN6XPP4</accession>
<keyword evidence="2" id="KW-1185">Reference proteome</keyword>
<reference evidence="1" key="1">
    <citation type="journal article" date="2023" name="Mol. Phylogenet. Evol.">
        <title>Genome-scale phylogeny and comparative genomics of the fungal order Sordariales.</title>
        <authorList>
            <person name="Hensen N."/>
            <person name="Bonometti L."/>
            <person name="Westerberg I."/>
            <person name="Brannstrom I.O."/>
            <person name="Guillou S."/>
            <person name="Cros-Aarteil S."/>
            <person name="Calhoun S."/>
            <person name="Haridas S."/>
            <person name="Kuo A."/>
            <person name="Mondo S."/>
            <person name="Pangilinan J."/>
            <person name="Riley R."/>
            <person name="LaButti K."/>
            <person name="Andreopoulos B."/>
            <person name="Lipzen A."/>
            <person name="Chen C."/>
            <person name="Yan M."/>
            <person name="Daum C."/>
            <person name="Ng V."/>
            <person name="Clum A."/>
            <person name="Steindorff A."/>
            <person name="Ohm R.A."/>
            <person name="Martin F."/>
            <person name="Silar P."/>
            <person name="Natvig D.O."/>
            <person name="Lalanne C."/>
            <person name="Gautier V."/>
            <person name="Ament-Velasquez S.L."/>
            <person name="Kruys A."/>
            <person name="Hutchinson M.I."/>
            <person name="Powell A.J."/>
            <person name="Barry K."/>
            <person name="Miller A.N."/>
            <person name="Grigoriev I.V."/>
            <person name="Debuchy R."/>
            <person name="Gladieux P."/>
            <person name="Hiltunen Thoren M."/>
            <person name="Johannesson H."/>
        </authorList>
    </citation>
    <scope>NUCLEOTIDE SEQUENCE</scope>
    <source>
        <strain evidence="1">CBS 315.58</strain>
    </source>
</reference>
<evidence type="ECO:0000313" key="2">
    <source>
        <dbReference type="Proteomes" id="UP001303160"/>
    </source>
</evidence>
<sequence length="79" mass="8702">MLGMASLLCSVLLAFYSGLYWTFLDPLLVLSLIPTALFHGELFTALRSTTIDTTHASYSIHKQQNLNSISGLHVTDDES</sequence>
<dbReference type="AlphaFoldDB" id="A0AAN6XPP4"/>